<dbReference type="EMBL" id="JAJADR010000006">
    <property type="protein sequence ID" value="MCB2410324.1"/>
    <property type="molecule type" value="Genomic_DNA"/>
</dbReference>
<reference evidence="1" key="1">
    <citation type="submission" date="2021-10" db="EMBL/GenBank/DDBJ databases">
        <authorList>
            <person name="Dean J.D."/>
            <person name="Kim M.K."/>
            <person name="Newey C.N."/>
            <person name="Stoker T.S."/>
            <person name="Thompson D.W."/>
            <person name="Grose J.H."/>
        </authorList>
    </citation>
    <scope>NUCLEOTIDE SEQUENCE</scope>
    <source>
        <strain evidence="1">BT178</strain>
    </source>
</reference>
<accession>A0ABS8AX01</accession>
<evidence type="ECO:0000313" key="2">
    <source>
        <dbReference type="Proteomes" id="UP001165296"/>
    </source>
</evidence>
<dbReference type="RefSeq" id="WP_226178863.1">
    <property type="nucleotide sequence ID" value="NZ_JAJADR010000006.1"/>
</dbReference>
<keyword evidence="2" id="KW-1185">Reference proteome</keyword>
<proteinExistence type="predicted"/>
<evidence type="ECO:0000313" key="1">
    <source>
        <dbReference type="EMBL" id="MCB2410324.1"/>
    </source>
</evidence>
<organism evidence="1 2">
    <name type="scientific">Hymenobacter lucidus</name>
    <dbReference type="NCBI Taxonomy" id="2880930"/>
    <lineage>
        <taxon>Bacteria</taxon>
        <taxon>Pseudomonadati</taxon>
        <taxon>Bacteroidota</taxon>
        <taxon>Cytophagia</taxon>
        <taxon>Cytophagales</taxon>
        <taxon>Hymenobacteraceae</taxon>
        <taxon>Hymenobacter</taxon>
    </lineage>
</organism>
<dbReference type="Proteomes" id="UP001165296">
    <property type="component" value="Unassembled WGS sequence"/>
</dbReference>
<protein>
    <submittedName>
        <fullName evidence="1">Uncharacterized protein</fullName>
    </submittedName>
</protein>
<sequence>MEEMYVGRVLTVAQIQAFLQAVLPELTVFEWSMMVGEDEPMVFDSTNATHIFFETTTSEVPHFPQHLAIYRTPHEDWEARSLWLGQGLSATYAVAVLVPFTHPEQPLDPYYDIIFQNGSSYLADDSQTDFGEPDAKPVRILGAYDLPPATFDASGNLIEAR</sequence>
<gene>
    <name evidence="1" type="ORF">LGH74_20195</name>
</gene>
<comment type="caution">
    <text evidence="1">The sequence shown here is derived from an EMBL/GenBank/DDBJ whole genome shotgun (WGS) entry which is preliminary data.</text>
</comment>
<name>A0ABS8AX01_9BACT</name>